<feature type="compositionally biased region" description="Low complexity" evidence="1">
    <location>
        <begin position="99"/>
        <end position="117"/>
    </location>
</feature>
<evidence type="ECO:0000313" key="3">
    <source>
        <dbReference type="EMBL" id="MBX41474.1"/>
    </source>
</evidence>
<proteinExistence type="predicted"/>
<dbReference type="EMBL" id="GGEC01060990">
    <property type="protein sequence ID" value="MBX41474.1"/>
    <property type="molecule type" value="Transcribed_RNA"/>
</dbReference>
<evidence type="ECO:0000256" key="2">
    <source>
        <dbReference type="SAM" id="Phobius"/>
    </source>
</evidence>
<keyword evidence="2" id="KW-0472">Membrane</keyword>
<feature type="region of interest" description="Disordered" evidence="1">
    <location>
        <begin position="94"/>
        <end position="117"/>
    </location>
</feature>
<keyword evidence="2" id="KW-0812">Transmembrane</keyword>
<dbReference type="AlphaFoldDB" id="A0A2P2NG91"/>
<name>A0A2P2NG91_RHIMU</name>
<sequence length="143" mass="16471">MPTYHNQMPLIVKQHLANIFSQTFILFVFYLFNLVADFKINLPTTPSCHLNLLPIYPLIYISKKTKTEIEGIGLYRLKETVNKRFRRRASADGLNEEGLPFPFSSPKSLPSALTRPPSLSLRSSIAEIKVSEQQKRQDKLFFN</sequence>
<keyword evidence="2" id="KW-1133">Transmembrane helix</keyword>
<protein>
    <submittedName>
        <fullName evidence="3">Uncharacterized protein</fullName>
    </submittedName>
</protein>
<feature type="transmembrane region" description="Helical" evidence="2">
    <location>
        <begin position="16"/>
        <end position="36"/>
    </location>
</feature>
<accession>A0A2P2NG91</accession>
<reference evidence="3" key="1">
    <citation type="submission" date="2018-02" db="EMBL/GenBank/DDBJ databases">
        <title>Rhizophora mucronata_Transcriptome.</title>
        <authorList>
            <person name="Meera S.P."/>
            <person name="Sreeshan A."/>
            <person name="Augustine A."/>
        </authorList>
    </citation>
    <scope>NUCLEOTIDE SEQUENCE</scope>
    <source>
        <tissue evidence="3">Leaf</tissue>
    </source>
</reference>
<evidence type="ECO:0000256" key="1">
    <source>
        <dbReference type="SAM" id="MobiDB-lite"/>
    </source>
</evidence>
<organism evidence="3">
    <name type="scientific">Rhizophora mucronata</name>
    <name type="common">Asiatic mangrove</name>
    <dbReference type="NCBI Taxonomy" id="61149"/>
    <lineage>
        <taxon>Eukaryota</taxon>
        <taxon>Viridiplantae</taxon>
        <taxon>Streptophyta</taxon>
        <taxon>Embryophyta</taxon>
        <taxon>Tracheophyta</taxon>
        <taxon>Spermatophyta</taxon>
        <taxon>Magnoliopsida</taxon>
        <taxon>eudicotyledons</taxon>
        <taxon>Gunneridae</taxon>
        <taxon>Pentapetalae</taxon>
        <taxon>rosids</taxon>
        <taxon>fabids</taxon>
        <taxon>Malpighiales</taxon>
        <taxon>Rhizophoraceae</taxon>
        <taxon>Rhizophora</taxon>
    </lineage>
</organism>